<dbReference type="InterPro" id="IPR000315">
    <property type="entry name" value="Znf_B-box"/>
</dbReference>
<dbReference type="PROSITE" id="PS50119">
    <property type="entry name" value="ZF_BBOX"/>
    <property type="match status" value="2"/>
</dbReference>
<dbReference type="SMART" id="SM00336">
    <property type="entry name" value="BBOX"/>
    <property type="match status" value="2"/>
</dbReference>
<keyword evidence="2" id="KW-0479">Metal-binding</keyword>
<dbReference type="PANTHER" id="PTHR31832:SF52">
    <property type="entry name" value="B-BOX ZINC FINGER PROTEIN 21"/>
    <property type="match status" value="1"/>
</dbReference>
<dbReference type="GO" id="GO:0008270">
    <property type="term" value="F:zinc ion binding"/>
    <property type="evidence" value="ECO:0007669"/>
    <property type="project" value="UniProtKB-KW"/>
</dbReference>
<dbReference type="InterPro" id="IPR051979">
    <property type="entry name" value="B-box_zinc_finger"/>
</dbReference>
<dbReference type="EMBL" id="BSYO01000016">
    <property type="protein sequence ID" value="GMH16270.1"/>
    <property type="molecule type" value="Genomic_DNA"/>
</dbReference>
<reference evidence="11" key="1">
    <citation type="submission" date="2023-05" db="EMBL/GenBank/DDBJ databases">
        <title>Nepenthes gracilis genome sequencing.</title>
        <authorList>
            <person name="Fukushima K."/>
        </authorList>
    </citation>
    <scope>NUCLEOTIDE SEQUENCE</scope>
    <source>
        <strain evidence="11">SING2019-196</strain>
    </source>
</reference>
<evidence type="ECO:0000256" key="6">
    <source>
        <dbReference type="ARBA" id="ARBA00023015"/>
    </source>
</evidence>
<keyword evidence="3" id="KW-0677">Repeat</keyword>
<keyword evidence="5" id="KW-0862">Zinc</keyword>
<dbReference type="GO" id="GO:0006355">
    <property type="term" value="P:regulation of DNA-templated transcription"/>
    <property type="evidence" value="ECO:0007669"/>
    <property type="project" value="TreeGrafter"/>
</dbReference>
<dbReference type="Proteomes" id="UP001279734">
    <property type="component" value="Unassembled WGS sequence"/>
</dbReference>
<dbReference type="Pfam" id="PF00643">
    <property type="entry name" value="zf-B_box"/>
    <property type="match status" value="1"/>
</dbReference>
<dbReference type="InterPro" id="IPR049808">
    <property type="entry name" value="CONSTANS-like_Bbox1"/>
</dbReference>
<dbReference type="CDD" id="cd19821">
    <property type="entry name" value="Bbox1_BBX-like"/>
    <property type="match status" value="2"/>
</dbReference>
<evidence type="ECO:0000256" key="5">
    <source>
        <dbReference type="ARBA" id="ARBA00022833"/>
    </source>
</evidence>
<evidence type="ECO:0000256" key="4">
    <source>
        <dbReference type="ARBA" id="ARBA00022771"/>
    </source>
</evidence>
<evidence type="ECO:0000256" key="7">
    <source>
        <dbReference type="ARBA" id="ARBA00023163"/>
    </source>
</evidence>
<keyword evidence="8" id="KW-0539">Nucleus</keyword>
<feature type="domain" description="B box-type" evidence="10">
    <location>
        <begin position="52"/>
        <end position="99"/>
    </location>
</feature>
<gene>
    <name evidence="11" type="ORF">Nepgr_018111</name>
</gene>
<evidence type="ECO:0000256" key="1">
    <source>
        <dbReference type="ARBA" id="ARBA00004123"/>
    </source>
</evidence>
<name>A0AAD3SSS3_NEPGR</name>
<dbReference type="GO" id="GO:0009640">
    <property type="term" value="P:photomorphogenesis"/>
    <property type="evidence" value="ECO:0007669"/>
    <property type="project" value="TreeGrafter"/>
</dbReference>
<evidence type="ECO:0000256" key="2">
    <source>
        <dbReference type="ARBA" id="ARBA00022723"/>
    </source>
</evidence>
<evidence type="ECO:0000313" key="12">
    <source>
        <dbReference type="Proteomes" id="UP001279734"/>
    </source>
</evidence>
<keyword evidence="7" id="KW-0804">Transcription</keyword>
<keyword evidence="6" id="KW-0805">Transcription regulation</keyword>
<feature type="domain" description="B box-type" evidence="10">
    <location>
        <begin position="1"/>
        <end position="47"/>
    </location>
</feature>
<sequence>MKIQCDVCEKKQAVVLCPADEAALCEGCDHRVHHANKLSSKHLRFSLIPNAKEAPQCDICQERRSLVFCREDRAILCSECDISKHMGNEHARKHNRFLLTSIKLSASSSAYPTSSSSSSGYRSANYDAEITISDPSIDRAVEVSNAEMFSQTSNSNSVTTPSTTYQIGEQGSISISNTPGLFTEMPPSVLHFEDFPSSASHPIYKSFDYNLPIFDQQGEINVAGSVPFGELKMWAPQGPCLPSDFPIFFPTI</sequence>
<dbReference type="AlphaFoldDB" id="A0AAD3SSS3"/>
<comment type="caution">
    <text evidence="11">The sequence shown here is derived from an EMBL/GenBank/DDBJ whole genome shotgun (WGS) entry which is preliminary data.</text>
</comment>
<dbReference type="Gene3D" id="3.30.160.60">
    <property type="entry name" value="Classic Zinc Finger"/>
    <property type="match status" value="1"/>
</dbReference>
<organism evidence="11 12">
    <name type="scientific">Nepenthes gracilis</name>
    <name type="common">Slender pitcher plant</name>
    <dbReference type="NCBI Taxonomy" id="150966"/>
    <lineage>
        <taxon>Eukaryota</taxon>
        <taxon>Viridiplantae</taxon>
        <taxon>Streptophyta</taxon>
        <taxon>Embryophyta</taxon>
        <taxon>Tracheophyta</taxon>
        <taxon>Spermatophyta</taxon>
        <taxon>Magnoliopsida</taxon>
        <taxon>eudicotyledons</taxon>
        <taxon>Gunneridae</taxon>
        <taxon>Pentapetalae</taxon>
        <taxon>Caryophyllales</taxon>
        <taxon>Nepenthaceae</taxon>
        <taxon>Nepenthes</taxon>
    </lineage>
</organism>
<accession>A0AAD3SSS3</accession>
<evidence type="ECO:0000256" key="9">
    <source>
        <dbReference type="PROSITE-ProRule" id="PRU00024"/>
    </source>
</evidence>
<keyword evidence="4 9" id="KW-0863">Zinc-finger</keyword>
<evidence type="ECO:0000256" key="8">
    <source>
        <dbReference type="ARBA" id="ARBA00023242"/>
    </source>
</evidence>
<dbReference type="GO" id="GO:0005634">
    <property type="term" value="C:nucleus"/>
    <property type="evidence" value="ECO:0007669"/>
    <property type="project" value="UniProtKB-SubCell"/>
</dbReference>
<dbReference type="PANTHER" id="PTHR31832">
    <property type="entry name" value="B-BOX ZINC FINGER PROTEIN 22"/>
    <property type="match status" value="1"/>
</dbReference>
<evidence type="ECO:0000256" key="3">
    <source>
        <dbReference type="ARBA" id="ARBA00022737"/>
    </source>
</evidence>
<evidence type="ECO:0000313" key="11">
    <source>
        <dbReference type="EMBL" id="GMH16270.1"/>
    </source>
</evidence>
<evidence type="ECO:0000259" key="10">
    <source>
        <dbReference type="PROSITE" id="PS50119"/>
    </source>
</evidence>
<protein>
    <recommendedName>
        <fullName evidence="10">B box-type domain-containing protein</fullName>
    </recommendedName>
</protein>
<proteinExistence type="predicted"/>
<keyword evidence="12" id="KW-1185">Reference proteome</keyword>
<comment type="subcellular location">
    <subcellularLocation>
        <location evidence="1">Nucleus</location>
    </subcellularLocation>
</comment>